<dbReference type="RefSeq" id="WP_190052863.1">
    <property type="nucleotide sequence ID" value="NZ_BMWC01000008.1"/>
</dbReference>
<name>A0ABQ2XGW0_9ACTN</name>
<feature type="transmembrane region" description="Helical" evidence="1">
    <location>
        <begin position="16"/>
        <end position="37"/>
    </location>
</feature>
<evidence type="ECO:0000313" key="3">
    <source>
        <dbReference type="Proteomes" id="UP000617743"/>
    </source>
</evidence>
<protein>
    <recommendedName>
        <fullName evidence="4">Vegetative cell wall protein gp1</fullName>
    </recommendedName>
</protein>
<feature type="transmembrane region" description="Helical" evidence="1">
    <location>
        <begin position="225"/>
        <end position="249"/>
    </location>
</feature>
<dbReference type="Proteomes" id="UP000617743">
    <property type="component" value="Unassembled WGS sequence"/>
</dbReference>
<keyword evidence="1" id="KW-0472">Membrane</keyword>
<comment type="caution">
    <text evidence="2">The sequence shown here is derived from an EMBL/GenBank/DDBJ whole genome shotgun (WGS) entry which is preliminary data.</text>
</comment>
<keyword evidence="3" id="KW-1185">Reference proteome</keyword>
<sequence length="302" mass="32050">MSAFLGTLGGKLAERWSALLVLPGLLYLGVLAGAVVLGRERWYDVDRLRDVLDELAAAPAGDSPGVIVLTAAGVLAGAFGVDQVARALGAGIEGLWLAEGRGPVARRLTARRLRLWRAADDAFREALVAAGRARVTGDTDTTALAEHAALLNAERNRIALAAPSRPFWVGNRLAAVEQRVWGQYRLDLASAWPRLWLLVEDGARLELHTARQTLAAAHRLQAWGVLYGVLAVVWWPAVVLGAGAVVVGVRRARVAAAVLAELVESAVDLRIRTLAADLGLDCPGPVDQATGEALTRALRKGT</sequence>
<dbReference type="EMBL" id="BMWC01000008">
    <property type="protein sequence ID" value="GGX16909.1"/>
    <property type="molecule type" value="Genomic_DNA"/>
</dbReference>
<reference evidence="3" key="1">
    <citation type="journal article" date="2019" name="Int. J. Syst. Evol. Microbiol.">
        <title>The Global Catalogue of Microorganisms (GCM) 10K type strain sequencing project: providing services to taxonomists for standard genome sequencing and annotation.</title>
        <authorList>
            <consortium name="The Broad Institute Genomics Platform"/>
            <consortium name="The Broad Institute Genome Sequencing Center for Infectious Disease"/>
            <person name="Wu L."/>
            <person name="Ma J."/>
        </authorList>
    </citation>
    <scope>NUCLEOTIDE SEQUENCE [LARGE SCALE GENOMIC DNA]</scope>
    <source>
        <strain evidence="3">JCM 4866</strain>
    </source>
</reference>
<evidence type="ECO:0000256" key="1">
    <source>
        <dbReference type="SAM" id="Phobius"/>
    </source>
</evidence>
<accession>A0ABQ2XGW0</accession>
<organism evidence="2 3">
    <name type="scientific">Streptomyces lomondensis</name>
    <dbReference type="NCBI Taxonomy" id="68229"/>
    <lineage>
        <taxon>Bacteria</taxon>
        <taxon>Bacillati</taxon>
        <taxon>Actinomycetota</taxon>
        <taxon>Actinomycetes</taxon>
        <taxon>Kitasatosporales</taxon>
        <taxon>Streptomycetaceae</taxon>
        <taxon>Streptomyces</taxon>
    </lineage>
</organism>
<evidence type="ECO:0000313" key="2">
    <source>
        <dbReference type="EMBL" id="GGX16909.1"/>
    </source>
</evidence>
<keyword evidence="1" id="KW-1133">Transmembrane helix</keyword>
<evidence type="ECO:0008006" key="4">
    <source>
        <dbReference type="Google" id="ProtNLM"/>
    </source>
</evidence>
<proteinExistence type="predicted"/>
<gene>
    <name evidence="2" type="ORF">GCM10010383_53810</name>
</gene>
<keyword evidence="1" id="KW-0812">Transmembrane</keyword>